<dbReference type="AlphaFoldDB" id="A0A2V3IER6"/>
<dbReference type="Pfam" id="PF01873">
    <property type="entry name" value="eIF-5_eIF-2B"/>
    <property type="match status" value="1"/>
</dbReference>
<dbReference type="PANTHER" id="PTHR23001">
    <property type="entry name" value="EUKARYOTIC TRANSLATION INITIATION FACTOR"/>
    <property type="match status" value="1"/>
</dbReference>
<accession>A0A2V3IER6</accession>
<dbReference type="OrthoDB" id="10250831at2759"/>
<dbReference type="STRING" id="448386.A0A2V3IER6"/>
<dbReference type="Pfam" id="PF02020">
    <property type="entry name" value="W2"/>
    <property type="match status" value="1"/>
</dbReference>
<evidence type="ECO:0000259" key="6">
    <source>
        <dbReference type="PROSITE" id="PS51363"/>
    </source>
</evidence>
<dbReference type="Gene3D" id="3.30.30.170">
    <property type="match status" value="1"/>
</dbReference>
<keyword evidence="2 7" id="KW-0396">Initiation factor</keyword>
<dbReference type="SUPFAM" id="SSF75689">
    <property type="entry name" value="Zinc-binding domain of translation initiation factor 2 beta"/>
    <property type="match status" value="1"/>
</dbReference>
<comment type="caution">
    <text evidence="7">The sequence shown here is derived from an EMBL/GenBank/DDBJ whole genome shotgun (WGS) entry which is preliminary data.</text>
</comment>
<keyword evidence="4" id="KW-0648">Protein biosynthesis</keyword>
<dbReference type="SUPFAM" id="SSF100966">
    <property type="entry name" value="Translation initiation factor 2 beta, aIF2beta, N-terminal domain"/>
    <property type="match status" value="1"/>
</dbReference>
<evidence type="ECO:0000256" key="4">
    <source>
        <dbReference type="ARBA" id="ARBA00022917"/>
    </source>
</evidence>
<gene>
    <name evidence="7" type="ORF">BWQ96_09683</name>
</gene>
<dbReference type="InterPro" id="IPR016190">
    <property type="entry name" value="Transl_init_fac_IF2/IF5_Zn-bd"/>
</dbReference>
<dbReference type="SMART" id="SM00515">
    <property type="entry name" value="eIF5C"/>
    <property type="match status" value="1"/>
</dbReference>
<keyword evidence="8" id="KW-1185">Reference proteome</keyword>
<dbReference type="FunFam" id="2.20.25.350:FF:000001">
    <property type="entry name" value="Eukaryotic translation initiation factor 5"/>
    <property type="match status" value="1"/>
</dbReference>
<sequence>MESVNIGGGDDQFNRYKMPPVIGKVEGRGNGIKTRIVNCVEVARALHRPPGYVCKFFGCELCAQTKINDADGEYIVNGAFSQSVLADTLQKFIKMFVLCNSCNLPETDIKVKKNGLITQVCNACGATGVCDMTHKLCTYIVNNPPDGKKKKVGAKKDKAARRAAKAAKKAQVDADEDDERAAKKAARRAAKKAAATAVDTSETLVMPGEMEFTEADFAAEEEDDDDVQWSVDTSKEAQEARQRELGAAASILERAPVEDEWNKVRKLRAYIDDGKKASKVIAKSEKLFGEEGTIQGIVKAAVLDEPLSSVVQSVGDRALSILVQLGKPMPVEAQEALLDYFQWAGTHDNRVVPTIPHILKLIYDDGVVEEEVIVSWFEKAELKEDVKKGVEVIVKWLQDAEEEESEEEESDEEER</sequence>
<dbReference type="FunFam" id="3.30.30.170:FF:000002">
    <property type="entry name" value="Eukaryotic translation initiation factor 5"/>
    <property type="match status" value="1"/>
</dbReference>
<evidence type="ECO:0000256" key="3">
    <source>
        <dbReference type="ARBA" id="ARBA00022741"/>
    </source>
</evidence>
<dbReference type="GO" id="GO:0005829">
    <property type="term" value="C:cytosol"/>
    <property type="evidence" value="ECO:0007669"/>
    <property type="project" value="TreeGrafter"/>
</dbReference>
<evidence type="ECO:0000256" key="2">
    <source>
        <dbReference type="ARBA" id="ARBA00022540"/>
    </source>
</evidence>
<dbReference type="Gene3D" id="2.20.25.350">
    <property type="match status" value="1"/>
</dbReference>
<comment type="similarity">
    <text evidence="1">Belongs to the eIF-2-beta/eIF-5 family.</text>
</comment>
<feature type="domain" description="W2" evidence="6">
    <location>
        <begin position="235"/>
        <end position="407"/>
    </location>
</feature>
<dbReference type="SMART" id="SM00653">
    <property type="entry name" value="eIF2B_5"/>
    <property type="match status" value="1"/>
</dbReference>
<name>A0A2V3IER6_9FLOR</name>
<dbReference type="InterPro" id="IPR002735">
    <property type="entry name" value="Transl_init_fac_IF2/IF5_dom"/>
</dbReference>
<keyword evidence="5" id="KW-0342">GTP-binding</keyword>
<proteinExistence type="inferred from homology"/>
<dbReference type="EMBL" id="NBIV01000280">
    <property type="protein sequence ID" value="PXF40579.1"/>
    <property type="molecule type" value="Genomic_DNA"/>
</dbReference>
<dbReference type="InterPro" id="IPR016189">
    <property type="entry name" value="Transl_init_fac_IF2/IF5_N"/>
</dbReference>
<dbReference type="SUPFAM" id="SSF48371">
    <property type="entry name" value="ARM repeat"/>
    <property type="match status" value="1"/>
</dbReference>
<dbReference type="Gene3D" id="1.25.40.180">
    <property type="match status" value="1"/>
</dbReference>
<keyword evidence="3" id="KW-0547">Nucleotide-binding</keyword>
<dbReference type="Proteomes" id="UP000247409">
    <property type="component" value="Unassembled WGS sequence"/>
</dbReference>
<dbReference type="InterPro" id="IPR045196">
    <property type="entry name" value="IF2/IF5"/>
</dbReference>
<dbReference type="GO" id="GO:0005092">
    <property type="term" value="F:GDP-dissociation inhibitor activity"/>
    <property type="evidence" value="ECO:0007669"/>
    <property type="project" value="TreeGrafter"/>
</dbReference>
<dbReference type="InterPro" id="IPR003307">
    <property type="entry name" value="W2_domain"/>
</dbReference>
<dbReference type="GO" id="GO:0001732">
    <property type="term" value="P:formation of cytoplasmic translation initiation complex"/>
    <property type="evidence" value="ECO:0007669"/>
    <property type="project" value="TreeGrafter"/>
</dbReference>
<protein>
    <submittedName>
        <fullName evidence="7">Putative eukaryotic translation initiation factor 5-1</fullName>
    </submittedName>
</protein>
<evidence type="ECO:0000256" key="5">
    <source>
        <dbReference type="ARBA" id="ARBA00023134"/>
    </source>
</evidence>
<dbReference type="GO" id="GO:0005525">
    <property type="term" value="F:GTP binding"/>
    <property type="evidence" value="ECO:0007669"/>
    <property type="project" value="UniProtKB-KW"/>
</dbReference>
<organism evidence="7 8">
    <name type="scientific">Gracilariopsis chorda</name>
    <dbReference type="NCBI Taxonomy" id="448386"/>
    <lineage>
        <taxon>Eukaryota</taxon>
        <taxon>Rhodophyta</taxon>
        <taxon>Florideophyceae</taxon>
        <taxon>Rhodymeniophycidae</taxon>
        <taxon>Gracilariales</taxon>
        <taxon>Gracilariaceae</taxon>
        <taxon>Gracilariopsis</taxon>
    </lineage>
</organism>
<evidence type="ECO:0000313" key="7">
    <source>
        <dbReference type="EMBL" id="PXF40579.1"/>
    </source>
</evidence>
<dbReference type="PANTHER" id="PTHR23001:SF7">
    <property type="entry name" value="EUKARYOTIC TRANSLATION INITIATION FACTOR 5"/>
    <property type="match status" value="1"/>
</dbReference>
<reference evidence="7 8" key="1">
    <citation type="journal article" date="2018" name="Mol. Biol. Evol.">
        <title>Analysis of the draft genome of the red seaweed Gracilariopsis chorda provides insights into genome size evolution in Rhodophyta.</title>
        <authorList>
            <person name="Lee J."/>
            <person name="Yang E.C."/>
            <person name="Graf L."/>
            <person name="Yang J.H."/>
            <person name="Qiu H."/>
            <person name="Zel Zion U."/>
            <person name="Chan C.X."/>
            <person name="Stephens T.G."/>
            <person name="Weber A.P.M."/>
            <person name="Boo G.H."/>
            <person name="Boo S.M."/>
            <person name="Kim K.M."/>
            <person name="Shin Y."/>
            <person name="Jung M."/>
            <person name="Lee S.J."/>
            <person name="Yim H.S."/>
            <person name="Lee J.H."/>
            <person name="Bhattacharya D."/>
            <person name="Yoon H.S."/>
        </authorList>
    </citation>
    <scope>NUCLEOTIDE SEQUENCE [LARGE SCALE GENOMIC DNA]</scope>
    <source>
        <strain evidence="7 8">SKKU-2015</strain>
        <tissue evidence="7">Whole body</tissue>
    </source>
</reference>
<dbReference type="GO" id="GO:0003743">
    <property type="term" value="F:translation initiation factor activity"/>
    <property type="evidence" value="ECO:0007669"/>
    <property type="project" value="UniProtKB-KW"/>
</dbReference>
<dbReference type="PROSITE" id="PS51363">
    <property type="entry name" value="W2"/>
    <property type="match status" value="1"/>
</dbReference>
<evidence type="ECO:0000256" key="1">
    <source>
        <dbReference type="ARBA" id="ARBA00010397"/>
    </source>
</evidence>
<evidence type="ECO:0000313" key="8">
    <source>
        <dbReference type="Proteomes" id="UP000247409"/>
    </source>
</evidence>
<dbReference type="InterPro" id="IPR016024">
    <property type="entry name" value="ARM-type_fold"/>
</dbReference>
<dbReference type="GO" id="GO:0071074">
    <property type="term" value="F:eukaryotic initiation factor eIF2 binding"/>
    <property type="evidence" value="ECO:0007669"/>
    <property type="project" value="TreeGrafter"/>
</dbReference>